<evidence type="ECO:0000256" key="9">
    <source>
        <dbReference type="ARBA" id="ARBA00023163"/>
    </source>
</evidence>
<feature type="site" description="Cleavage; by autolysis" evidence="12">
    <location>
        <begin position="110"/>
        <end position="111"/>
    </location>
</feature>
<keyword evidence="5 12" id="KW-0378">Hydrolase</keyword>
<evidence type="ECO:0000256" key="8">
    <source>
        <dbReference type="ARBA" id="ARBA00023125"/>
    </source>
</evidence>
<evidence type="ECO:0000256" key="10">
    <source>
        <dbReference type="ARBA" id="ARBA00023204"/>
    </source>
</evidence>
<dbReference type="PANTHER" id="PTHR33516">
    <property type="entry name" value="LEXA REPRESSOR"/>
    <property type="match status" value="1"/>
</dbReference>
<evidence type="ECO:0000256" key="12">
    <source>
        <dbReference type="HAMAP-Rule" id="MF_00015"/>
    </source>
</evidence>
<dbReference type="InterPro" id="IPR006200">
    <property type="entry name" value="LexA"/>
</dbReference>
<keyword evidence="2 12" id="KW-0678">Repressor</keyword>
<evidence type="ECO:0000313" key="16">
    <source>
        <dbReference type="EMBL" id="MFC4132623.1"/>
    </source>
</evidence>
<dbReference type="EC" id="3.4.21.88" evidence="12"/>
<dbReference type="InterPro" id="IPR006197">
    <property type="entry name" value="Peptidase_S24_LexA"/>
</dbReference>
<dbReference type="Pfam" id="PF00717">
    <property type="entry name" value="Peptidase_S24"/>
    <property type="match status" value="1"/>
</dbReference>
<dbReference type="Pfam" id="PF01726">
    <property type="entry name" value="LexA_DNA_bind"/>
    <property type="match status" value="1"/>
</dbReference>
<evidence type="ECO:0000256" key="2">
    <source>
        <dbReference type="ARBA" id="ARBA00022491"/>
    </source>
</evidence>
<comment type="caution">
    <text evidence="16">The sequence shown here is derived from an EMBL/GenBank/DDBJ whole genome shotgun (WGS) entry which is preliminary data.</text>
</comment>
<dbReference type="InterPro" id="IPR011991">
    <property type="entry name" value="ArsR-like_HTH"/>
</dbReference>
<keyword evidence="11 12" id="KW-0742">SOS response</keyword>
<dbReference type="SUPFAM" id="SSF51306">
    <property type="entry name" value="LexA/Signal peptidase"/>
    <property type="match status" value="1"/>
</dbReference>
<evidence type="ECO:0000256" key="11">
    <source>
        <dbReference type="ARBA" id="ARBA00023236"/>
    </source>
</evidence>
<feature type="domain" description="LexA repressor DNA-binding" evidence="15">
    <location>
        <begin position="17"/>
        <end position="78"/>
    </location>
</feature>
<accession>A0ABV8LQG6</accession>
<dbReference type="InterPro" id="IPR006199">
    <property type="entry name" value="LexA_DNA-bd_dom"/>
</dbReference>
<comment type="similarity">
    <text evidence="1 12 13">Belongs to the peptidase S24 family.</text>
</comment>
<keyword evidence="3 12" id="KW-0235">DNA replication</keyword>
<reference evidence="17" key="1">
    <citation type="journal article" date="2019" name="Int. J. Syst. Evol. Microbiol.">
        <title>The Global Catalogue of Microorganisms (GCM) 10K type strain sequencing project: providing services to taxonomists for standard genome sequencing and annotation.</title>
        <authorList>
            <consortium name="The Broad Institute Genomics Platform"/>
            <consortium name="The Broad Institute Genome Sequencing Center for Infectious Disease"/>
            <person name="Wu L."/>
            <person name="Ma J."/>
        </authorList>
    </citation>
    <scope>NUCLEOTIDE SEQUENCE [LARGE SCALE GENOMIC DNA]</scope>
    <source>
        <strain evidence="17">CGMCC 4.7289</strain>
    </source>
</reference>
<dbReference type="CDD" id="cd06529">
    <property type="entry name" value="S24_LexA-like"/>
    <property type="match status" value="1"/>
</dbReference>
<dbReference type="HAMAP" id="MF_00015">
    <property type="entry name" value="LexA"/>
    <property type="match status" value="1"/>
</dbReference>
<dbReference type="SUPFAM" id="SSF46785">
    <property type="entry name" value="Winged helix' DNA-binding domain"/>
    <property type="match status" value="1"/>
</dbReference>
<dbReference type="Gene3D" id="2.10.109.10">
    <property type="entry name" value="Umud Fragment, subunit A"/>
    <property type="match status" value="1"/>
</dbReference>
<dbReference type="RefSeq" id="WP_372503151.1">
    <property type="nucleotide sequence ID" value="NZ_JAMZDZ010000001.1"/>
</dbReference>
<evidence type="ECO:0000313" key="17">
    <source>
        <dbReference type="Proteomes" id="UP001595816"/>
    </source>
</evidence>
<keyword evidence="4 12" id="KW-0227">DNA damage</keyword>
<comment type="function">
    <text evidence="12">Represses a number of genes involved in the response to DNA damage (SOS response), including recA and lexA. In the presence of single-stranded DNA, RecA interacts with LexA causing an autocatalytic cleavage which disrupts the DNA-binding part of LexA, leading to derepression of the SOS regulon and eventually DNA repair.</text>
</comment>
<organism evidence="16 17">
    <name type="scientific">Hamadaea flava</name>
    <dbReference type="NCBI Taxonomy" id="1742688"/>
    <lineage>
        <taxon>Bacteria</taxon>
        <taxon>Bacillati</taxon>
        <taxon>Actinomycetota</taxon>
        <taxon>Actinomycetes</taxon>
        <taxon>Micromonosporales</taxon>
        <taxon>Micromonosporaceae</taxon>
        <taxon>Hamadaea</taxon>
    </lineage>
</organism>
<keyword evidence="7 12" id="KW-0805">Transcription regulation</keyword>
<feature type="active site" description="For autocatalytic cleavage activity" evidence="12">
    <location>
        <position position="145"/>
    </location>
</feature>
<evidence type="ECO:0000256" key="7">
    <source>
        <dbReference type="ARBA" id="ARBA00023015"/>
    </source>
</evidence>
<comment type="catalytic activity">
    <reaction evidence="12">
        <text>Hydrolysis of Ala-|-Gly bond in repressor LexA.</text>
        <dbReference type="EC" id="3.4.21.88"/>
    </reaction>
</comment>
<keyword evidence="9 12" id="KW-0804">Transcription</keyword>
<keyword evidence="17" id="KW-1185">Reference proteome</keyword>
<evidence type="ECO:0000256" key="5">
    <source>
        <dbReference type="ARBA" id="ARBA00022801"/>
    </source>
</evidence>
<keyword evidence="10 12" id="KW-0234">DNA repair</keyword>
<comment type="subunit">
    <text evidence="12">Homodimer.</text>
</comment>
<dbReference type="NCBIfam" id="TIGR00498">
    <property type="entry name" value="lexA"/>
    <property type="match status" value="1"/>
</dbReference>
<evidence type="ECO:0000256" key="6">
    <source>
        <dbReference type="ARBA" id="ARBA00022813"/>
    </source>
</evidence>
<feature type="active site" description="For autocatalytic cleavage activity" evidence="12">
    <location>
        <position position="182"/>
    </location>
</feature>
<dbReference type="Gene3D" id="1.10.10.10">
    <property type="entry name" value="Winged helix-like DNA-binding domain superfamily/Winged helix DNA-binding domain"/>
    <property type="match status" value="1"/>
</dbReference>
<dbReference type="InterPro" id="IPR015927">
    <property type="entry name" value="Peptidase_S24_S26A/B/C"/>
</dbReference>
<proteinExistence type="inferred from homology"/>
<protein>
    <recommendedName>
        <fullName evidence="12">LexA repressor</fullName>
        <ecNumber evidence="12">3.4.21.88</ecNumber>
    </recommendedName>
</protein>
<evidence type="ECO:0000256" key="4">
    <source>
        <dbReference type="ARBA" id="ARBA00022763"/>
    </source>
</evidence>
<evidence type="ECO:0000259" key="14">
    <source>
        <dbReference type="Pfam" id="PF00717"/>
    </source>
</evidence>
<dbReference type="InterPro" id="IPR050077">
    <property type="entry name" value="LexA_repressor"/>
</dbReference>
<keyword evidence="6 12" id="KW-0068">Autocatalytic cleavage</keyword>
<dbReference type="EMBL" id="JBHSAY010000009">
    <property type="protein sequence ID" value="MFC4132623.1"/>
    <property type="molecule type" value="Genomic_DNA"/>
</dbReference>
<dbReference type="InterPro" id="IPR036286">
    <property type="entry name" value="LexA/Signal_pep-like_sf"/>
</dbReference>
<evidence type="ECO:0000259" key="15">
    <source>
        <dbReference type="Pfam" id="PF01726"/>
    </source>
</evidence>
<sequence>MRHDHGVVLAEDIDTSILTPRQRGILGVIRDWVVRHGYPPTAREIADRVGLSSTSTVAKHLRDLEDRGYLRRGRAATRPVDVRMFLQPTGSDAPDASPPAMVPLLGAIAAGGPILAEEHPEEILALPRELVGRGTLFCLRVRGESMIDAAICDGDIVVVRQQPDAYSGDIVAAMIDGEATVKVYRKRGGHVLLEPQNPAYDVIDGDEAVILGKVVSVMRRV</sequence>
<gene>
    <name evidence="12 16" type="primary">lexA</name>
    <name evidence="16" type="ORF">ACFOZ4_18600</name>
</gene>
<feature type="domain" description="Peptidase S24/S26A/S26B/S26C" evidence="14">
    <location>
        <begin position="103"/>
        <end position="215"/>
    </location>
</feature>
<evidence type="ECO:0000256" key="13">
    <source>
        <dbReference type="RuleBase" id="RU003991"/>
    </source>
</evidence>
<keyword evidence="8 12" id="KW-0238">DNA-binding</keyword>
<dbReference type="PRINTS" id="PR00726">
    <property type="entry name" value="LEXASERPTASE"/>
</dbReference>
<evidence type="ECO:0000256" key="1">
    <source>
        <dbReference type="ARBA" id="ARBA00007484"/>
    </source>
</evidence>
<dbReference type="InterPro" id="IPR036390">
    <property type="entry name" value="WH_DNA-bd_sf"/>
</dbReference>
<name>A0ABV8LQG6_9ACTN</name>
<evidence type="ECO:0000256" key="3">
    <source>
        <dbReference type="ARBA" id="ARBA00022705"/>
    </source>
</evidence>
<feature type="DNA-binding region" description="H-T-H motif" evidence="12">
    <location>
        <begin position="42"/>
        <end position="62"/>
    </location>
</feature>
<dbReference type="InterPro" id="IPR036388">
    <property type="entry name" value="WH-like_DNA-bd_sf"/>
</dbReference>
<dbReference type="CDD" id="cd00090">
    <property type="entry name" value="HTH_ARSR"/>
    <property type="match status" value="1"/>
</dbReference>
<dbReference type="Proteomes" id="UP001595816">
    <property type="component" value="Unassembled WGS sequence"/>
</dbReference>
<dbReference type="GO" id="GO:0004252">
    <property type="term" value="F:serine-type endopeptidase activity"/>
    <property type="evidence" value="ECO:0007669"/>
    <property type="project" value="UniProtKB-EC"/>
</dbReference>
<dbReference type="PANTHER" id="PTHR33516:SF2">
    <property type="entry name" value="LEXA REPRESSOR-RELATED"/>
    <property type="match status" value="1"/>
</dbReference>
<dbReference type="InterPro" id="IPR039418">
    <property type="entry name" value="LexA-like"/>
</dbReference>